<sequence>MKKFKLSLTVLAMSLAAIQAQAVTLTFIENNDLHAHLTPHLDKVVKNGQVVYESRGGLARVATLVKQIRAQNPNSVLMNVGDTYHGGVEALYTLGNAVIDPLNSLGVDVGVPGNWDFAYGPNVLRLRYVNNLTTFQKNLLQATVSITVKKPNFPNLAANMQSTAGANAGGLLLPGTLLKTVGGVKVGFIGLTSDIVAQMDSMLAVGLSFTQGETAYRDLINTQAQSLRSQGAELVMVMSELGLQKDYRLADVISAGAVDVFFSAHTHDTIFTPLKTKSGALVVEAGHDGWLGRMDVDVVSGQTPVFNWTLLPVDSSIPDDPAMKTLVDAARAPFLTANPNMTVPMNGMTLKLTQPINTVLGHVYAPLDREDALESTFNNAWTDTLRQQTGTDIAITPGFRMDAPTPAAGMTYEDNYVADGALTIEDVYRYIPVPYTLGTGTIAGSAIKSILESDLTAVYSLDSFLQGGGWANGWSGLNINVDLSHPDGQRVQSIVHANGSPIADTDTLTATGCLRPTDTADGTGTILCSFSGFSNVKSLINPATGNPWYPQELFTTALTQGWLANGARHNITDAAATPAWPAQPFVQPLAVRVTSGVNMVKSGLTYNVGSQIYTGQITVSNTGTVPHQAPLKLVIEGLTSTATVVNAAGTYYNQPYLTLTGSLAPGSSTTVKVQFKNSSPTRITYSPATYTGGV</sequence>
<dbReference type="Pfam" id="PF00149">
    <property type="entry name" value="Metallophos"/>
    <property type="match status" value="1"/>
</dbReference>
<dbReference type="AlphaFoldDB" id="A0A4R3XQE6"/>
<dbReference type="GO" id="GO:0009166">
    <property type="term" value="P:nucleotide catabolic process"/>
    <property type="evidence" value="ECO:0007669"/>
    <property type="project" value="InterPro"/>
</dbReference>
<keyword evidence="2" id="KW-0547">Nucleotide-binding</keyword>
<dbReference type="Pfam" id="PF02872">
    <property type="entry name" value="5_nucleotid_C"/>
    <property type="match status" value="1"/>
</dbReference>
<dbReference type="SUPFAM" id="SSF56300">
    <property type="entry name" value="Metallo-dependent phosphatases"/>
    <property type="match status" value="1"/>
</dbReference>
<evidence type="ECO:0000256" key="2">
    <source>
        <dbReference type="RuleBase" id="RU362119"/>
    </source>
</evidence>
<dbReference type="EMBL" id="SMCO01000037">
    <property type="protein sequence ID" value="TCV79023.1"/>
    <property type="molecule type" value="Genomic_DNA"/>
</dbReference>
<comment type="similarity">
    <text evidence="2">Belongs to the 5'-nucleotidase family.</text>
</comment>
<dbReference type="PRINTS" id="PR01607">
    <property type="entry name" value="APYRASEFAMLY"/>
</dbReference>
<evidence type="ECO:0000259" key="4">
    <source>
        <dbReference type="Pfam" id="PF02872"/>
    </source>
</evidence>
<evidence type="ECO:0000313" key="6">
    <source>
        <dbReference type="Proteomes" id="UP000295367"/>
    </source>
</evidence>
<feature type="signal peptide" evidence="2">
    <location>
        <begin position="1"/>
        <end position="22"/>
    </location>
</feature>
<dbReference type="Gene3D" id="3.60.21.10">
    <property type="match status" value="1"/>
</dbReference>
<dbReference type="GO" id="GO:0000166">
    <property type="term" value="F:nucleotide binding"/>
    <property type="evidence" value="ECO:0007669"/>
    <property type="project" value="UniProtKB-KW"/>
</dbReference>
<protein>
    <submittedName>
        <fullName evidence="5">2',3'-cyclic-nucleotide 2'-phosphodiesterase (5'-nucleotidase family)</fullName>
    </submittedName>
</protein>
<dbReference type="GO" id="GO:0016787">
    <property type="term" value="F:hydrolase activity"/>
    <property type="evidence" value="ECO:0007669"/>
    <property type="project" value="UniProtKB-KW"/>
</dbReference>
<dbReference type="InterPro" id="IPR008334">
    <property type="entry name" value="5'-Nucleotdase_C"/>
</dbReference>
<feature type="chain" id="PRO_5021042136" evidence="2">
    <location>
        <begin position="23"/>
        <end position="694"/>
    </location>
</feature>
<dbReference type="Gene3D" id="3.90.780.10">
    <property type="entry name" value="5'-Nucleotidase, C-terminal domain"/>
    <property type="match status" value="1"/>
</dbReference>
<dbReference type="InterPro" id="IPR036907">
    <property type="entry name" value="5'-Nucleotdase_C_sf"/>
</dbReference>
<organism evidence="5 6">
    <name type="scientific">Sulfurirhabdus autotrophica</name>
    <dbReference type="NCBI Taxonomy" id="1706046"/>
    <lineage>
        <taxon>Bacteria</taxon>
        <taxon>Pseudomonadati</taxon>
        <taxon>Pseudomonadota</taxon>
        <taxon>Betaproteobacteria</taxon>
        <taxon>Nitrosomonadales</taxon>
        <taxon>Sulfuricellaceae</taxon>
        <taxon>Sulfurirhabdus</taxon>
    </lineage>
</organism>
<dbReference type="PANTHER" id="PTHR11575">
    <property type="entry name" value="5'-NUCLEOTIDASE-RELATED"/>
    <property type="match status" value="1"/>
</dbReference>
<evidence type="ECO:0000256" key="1">
    <source>
        <dbReference type="ARBA" id="ARBA00022729"/>
    </source>
</evidence>
<keyword evidence="2" id="KW-0378">Hydrolase</keyword>
<keyword evidence="6" id="KW-1185">Reference proteome</keyword>
<feature type="domain" description="Calcineurin-like phosphoesterase" evidence="3">
    <location>
        <begin position="31"/>
        <end position="267"/>
    </location>
</feature>
<proteinExistence type="inferred from homology"/>
<dbReference type="PANTHER" id="PTHR11575:SF24">
    <property type="entry name" value="5'-NUCLEOTIDASE"/>
    <property type="match status" value="1"/>
</dbReference>
<dbReference type="GO" id="GO:0030288">
    <property type="term" value="C:outer membrane-bounded periplasmic space"/>
    <property type="evidence" value="ECO:0007669"/>
    <property type="project" value="TreeGrafter"/>
</dbReference>
<keyword evidence="1 2" id="KW-0732">Signal</keyword>
<feature type="domain" description="5'-Nucleotidase C-terminal" evidence="4">
    <location>
        <begin position="368"/>
        <end position="507"/>
    </location>
</feature>
<dbReference type="InterPro" id="IPR004843">
    <property type="entry name" value="Calcineurin-like_PHP"/>
</dbReference>
<evidence type="ECO:0000259" key="3">
    <source>
        <dbReference type="Pfam" id="PF00149"/>
    </source>
</evidence>
<dbReference type="InterPro" id="IPR006179">
    <property type="entry name" value="5_nucleotidase/apyrase"/>
</dbReference>
<gene>
    <name evidence="5" type="ORF">EDC63_13711</name>
</gene>
<evidence type="ECO:0000313" key="5">
    <source>
        <dbReference type="EMBL" id="TCV79023.1"/>
    </source>
</evidence>
<dbReference type="Proteomes" id="UP000295367">
    <property type="component" value="Unassembled WGS sequence"/>
</dbReference>
<dbReference type="InterPro" id="IPR029052">
    <property type="entry name" value="Metallo-depent_PP-like"/>
</dbReference>
<comment type="caution">
    <text evidence="5">The sequence shown here is derived from an EMBL/GenBank/DDBJ whole genome shotgun (WGS) entry which is preliminary data.</text>
</comment>
<name>A0A4R3XQE6_9PROT</name>
<dbReference type="SUPFAM" id="SSF55816">
    <property type="entry name" value="5'-nucleotidase (syn. UDP-sugar hydrolase), C-terminal domain"/>
    <property type="match status" value="1"/>
</dbReference>
<reference evidence="5 6" key="1">
    <citation type="submission" date="2019-03" db="EMBL/GenBank/DDBJ databases">
        <title>Genomic Encyclopedia of Type Strains, Phase IV (KMG-IV): sequencing the most valuable type-strain genomes for metagenomic binning, comparative biology and taxonomic classification.</title>
        <authorList>
            <person name="Goeker M."/>
        </authorList>
    </citation>
    <scope>NUCLEOTIDE SEQUENCE [LARGE SCALE GENOMIC DNA]</scope>
    <source>
        <strain evidence="5 6">DSM 100309</strain>
    </source>
</reference>
<dbReference type="RefSeq" id="WP_165923040.1">
    <property type="nucleotide sequence ID" value="NZ_BHVT01000048.1"/>
</dbReference>
<accession>A0A4R3XQE6</accession>